<feature type="compositionally biased region" description="Polar residues" evidence="1">
    <location>
        <begin position="297"/>
        <end position="320"/>
    </location>
</feature>
<name>A0A1I8I905_9PLAT</name>
<feature type="region of interest" description="Disordered" evidence="1">
    <location>
        <begin position="176"/>
        <end position="324"/>
    </location>
</feature>
<dbReference type="GO" id="GO:0005856">
    <property type="term" value="C:cytoskeleton"/>
    <property type="evidence" value="ECO:0007669"/>
    <property type="project" value="TreeGrafter"/>
</dbReference>
<dbReference type="PROSITE" id="PS00661">
    <property type="entry name" value="FERM_2"/>
    <property type="match status" value="1"/>
</dbReference>
<proteinExistence type="predicted"/>
<feature type="compositionally biased region" description="Low complexity" evidence="1">
    <location>
        <begin position="267"/>
        <end position="289"/>
    </location>
</feature>
<feature type="region of interest" description="Disordered" evidence="1">
    <location>
        <begin position="1"/>
        <end position="103"/>
    </location>
</feature>
<dbReference type="GO" id="GO:0005886">
    <property type="term" value="C:plasma membrane"/>
    <property type="evidence" value="ECO:0007669"/>
    <property type="project" value="TreeGrafter"/>
</dbReference>
<dbReference type="PROSITE" id="PS00660">
    <property type="entry name" value="FERM_1"/>
    <property type="match status" value="1"/>
</dbReference>
<feature type="domain" description="FERM" evidence="2">
    <location>
        <begin position="341"/>
        <end position="640"/>
    </location>
</feature>
<dbReference type="SUPFAM" id="SSF50729">
    <property type="entry name" value="PH domain-like"/>
    <property type="match status" value="1"/>
</dbReference>
<dbReference type="InterPro" id="IPR019748">
    <property type="entry name" value="FERM_central"/>
</dbReference>
<keyword evidence="3" id="KW-1185">Reference proteome</keyword>
<evidence type="ECO:0000259" key="2">
    <source>
        <dbReference type="PROSITE" id="PS50057"/>
    </source>
</evidence>
<dbReference type="Gene3D" id="3.10.20.90">
    <property type="entry name" value="Phosphatidylinositol 3-kinase Catalytic Subunit, Chain A, domain 1"/>
    <property type="match status" value="1"/>
</dbReference>
<dbReference type="Gene3D" id="1.20.80.10">
    <property type="match status" value="1"/>
</dbReference>
<reference evidence="4" key="1">
    <citation type="submission" date="2016-11" db="UniProtKB">
        <authorList>
            <consortium name="WormBaseParasite"/>
        </authorList>
    </citation>
    <scope>IDENTIFICATION</scope>
</reference>
<dbReference type="Pfam" id="PF09380">
    <property type="entry name" value="FERM_C"/>
    <property type="match status" value="1"/>
</dbReference>
<dbReference type="PRINTS" id="PR00935">
    <property type="entry name" value="BAND41"/>
</dbReference>
<feature type="compositionally biased region" description="Basic and acidic residues" evidence="1">
    <location>
        <begin position="24"/>
        <end position="34"/>
    </location>
</feature>
<dbReference type="PANTHER" id="PTHR23280:SF21">
    <property type="entry name" value="PROTEIN 4.1 HOMOLOG"/>
    <property type="match status" value="1"/>
</dbReference>
<dbReference type="SMART" id="SM00295">
    <property type="entry name" value="B41"/>
    <property type="match status" value="1"/>
</dbReference>
<evidence type="ECO:0000256" key="1">
    <source>
        <dbReference type="SAM" id="MobiDB-lite"/>
    </source>
</evidence>
<dbReference type="PANTHER" id="PTHR23280">
    <property type="entry name" value="4.1 G PROTEIN"/>
    <property type="match status" value="1"/>
</dbReference>
<feature type="compositionally biased region" description="Pro residues" evidence="1">
    <location>
        <begin position="189"/>
        <end position="202"/>
    </location>
</feature>
<dbReference type="Pfam" id="PF00373">
    <property type="entry name" value="FERM_M"/>
    <property type="match status" value="1"/>
</dbReference>
<dbReference type="GO" id="GO:0031032">
    <property type="term" value="P:actomyosin structure organization"/>
    <property type="evidence" value="ECO:0007669"/>
    <property type="project" value="TreeGrafter"/>
</dbReference>
<dbReference type="InterPro" id="IPR035963">
    <property type="entry name" value="FERM_2"/>
</dbReference>
<protein>
    <submittedName>
        <fullName evidence="4">FERM domain-containing protein</fullName>
    </submittedName>
</protein>
<feature type="compositionally biased region" description="Low complexity" evidence="1">
    <location>
        <begin position="93"/>
        <end position="103"/>
    </location>
</feature>
<dbReference type="Proteomes" id="UP000095280">
    <property type="component" value="Unplaced"/>
</dbReference>
<dbReference type="Gene3D" id="2.30.29.30">
    <property type="entry name" value="Pleckstrin-homology domain (PH domain)/Phosphotyrosine-binding domain (PTB)"/>
    <property type="match status" value="1"/>
</dbReference>
<feature type="compositionally biased region" description="Polar residues" evidence="1">
    <location>
        <begin position="654"/>
        <end position="666"/>
    </location>
</feature>
<dbReference type="InterPro" id="IPR018980">
    <property type="entry name" value="FERM_PH-like_C"/>
</dbReference>
<feature type="region of interest" description="Disordered" evidence="1">
    <location>
        <begin position="654"/>
        <end position="731"/>
    </location>
</feature>
<accession>A0A1I8I905</accession>
<dbReference type="InterPro" id="IPR000299">
    <property type="entry name" value="FERM_domain"/>
</dbReference>
<feature type="compositionally biased region" description="Gly residues" evidence="1">
    <location>
        <begin position="680"/>
        <end position="689"/>
    </location>
</feature>
<dbReference type="WBParaSite" id="maker-uti_cns_0010488-snap-gene-0.21-mRNA-1">
    <property type="protein sequence ID" value="maker-uti_cns_0010488-snap-gene-0.21-mRNA-1"/>
    <property type="gene ID" value="maker-uti_cns_0010488-snap-gene-0.21"/>
</dbReference>
<evidence type="ECO:0000313" key="3">
    <source>
        <dbReference type="Proteomes" id="UP000095280"/>
    </source>
</evidence>
<dbReference type="AlphaFoldDB" id="A0A1I8I905"/>
<dbReference type="PROSITE" id="PS50057">
    <property type="entry name" value="FERM_3"/>
    <property type="match status" value="1"/>
</dbReference>
<dbReference type="CDD" id="cd01765">
    <property type="entry name" value="FERM_F0_F1"/>
    <property type="match status" value="1"/>
</dbReference>
<dbReference type="InterPro" id="IPR014352">
    <property type="entry name" value="FERM/acyl-CoA-bd_prot_sf"/>
</dbReference>
<dbReference type="Pfam" id="PF09379">
    <property type="entry name" value="FERM_N"/>
    <property type="match status" value="1"/>
</dbReference>
<feature type="compositionally biased region" description="Low complexity" evidence="1">
    <location>
        <begin position="176"/>
        <end position="188"/>
    </location>
</feature>
<dbReference type="InterPro" id="IPR029071">
    <property type="entry name" value="Ubiquitin-like_domsf"/>
</dbReference>
<evidence type="ECO:0000313" key="4">
    <source>
        <dbReference type="WBParaSite" id="maker-uti_cns_0010488-snap-gene-0.21-mRNA-1"/>
    </source>
</evidence>
<dbReference type="SUPFAM" id="SSF54236">
    <property type="entry name" value="Ubiquitin-like"/>
    <property type="match status" value="1"/>
</dbReference>
<dbReference type="SUPFAM" id="SSF47031">
    <property type="entry name" value="Second domain of FERM"/>
    <property type="match status" value="1"/>
</dbReference>
<sequence length="731" mass="80236">MAEVAVGIDISSGGEARKKKRSSRRAEAGDEAGERRHRRKKSTQQPGDADGGGDGDGERRKKKKKNREDETPEEKEERRRRRREKKQAKAEAEAAAAAAAAAPRLAWRRLRTKAMKMGSQFSTCRSPTAPACAAAAGSGGCLRHCIGRGCQRIRRGATEASAAAAAACTEAETKAEAGSQAASSAAGVPSPPPPPPPPPPQPQQQFYPAESDEDDVEAHDARDPNMEQPPIPEGKKPGGGLLGRLFASFRRGGSTKRKGSTASAKKAPGTAMASPGAGGAPSTSAESAGLGEHDRWNSNPGLFNANDTPGNTFDQRLQQPPQQPVALRQPVVPGVRPLADTEVRVILLDGEEIGVPIPRKATGSELMARVCEHIDLQEIDYFGLTYVDGKERMWFWLDCEKRVLKQLKHCENRMLNFQVKFYPPEPNMLMTDVTRYQLCLQVRQDIYTGKLPCTWVTQALLGSFQVQSELGDFDQAEHGDIGTLDYLQNFEFVHNQTPELVNKIAELHRGHKGITPEVADLRYLETARRLEFYGVDLHPARDLDDVDITLSGKNLFYLKIRSDLYENVEAVVGFKMMNHRWAKRLWKIAIENHSFFRLKEVQMEKSSSKLSLNFHPRHRFSGRTMHQYRAEGGTMRQSGTFDRSLSKRMSASLPSLKGSQYGSFHSLNRLHPRDMRPQASGGGGGGGGRASMQGPPRTAGRTASVSVLPTAAFSRDRPSTRSSSTANDDIL</sequence>
<dbReference type="InterPro" id="IPR011993">
    <property type="entry name" value="PH-like_dom_sf"/>
</dbReference>
<organism evidence="3 4">
    <name type="scientific">Macrostomum lignano</name>
    <dbReference type="NCBI Taxonomy" id="282301"/>
    <lineage>
        <taxon>Eukaryota</taxon>
        <taxon>Metazoa</taxon>
        <taxon>Spiralia</taxon>
        <taxon>Lophotrochozoa</taxon>
        <taxon>Platyhelminthes</taxon>
        <taxon>Rhabditophora</taxon>
        <taxon>Macrostomorpha</taxon>
        <taxon>Macrostomida</taxon>
        <taxon>Macrostomidae</taxon>
        <taxon>Macrostomum</taxon>
    </lineage>
</organism>
<dbReference type="InterPro" id="IPR019747">
    <property type="entry name" value="FERM_CS"/>
</dbReference>
<dbReference type="CDD" id="cd14473">
    <property type="entry name" value="FERM_B-lobe"/>
    <property type="match status" value="1"/>
</dbReference>
<dbReference type="InterPro" id="IPR018979">
    <property type="entry name" value="FERM_N"/>
</dbReference>
<dbReference type="InterPro" id="IPR019749">
    <property type="entry name" value="Band_41_domain"/>
</dbReference>